<feature type="non-terminal residue" evidence="1">
    <location>
        <position position="149"/>
    </location>
</feature>
<comment type="caution">
    <text evidence="1">The sequence shown here is derived from an EMBL/GenBank/DDBJ whole genome shotgun (WGS) entry which is preliminary data.</text>
</comment>
<evidence type="ECO:0000313" key="1">
    <source>
        <dbReference type="EMBL" id="KKL04857.1"/>
    </source>
</evidence>
<gene>
    <name evidence="1" type="ORF">LCGC14_2611890</name>
</gene>
<protein>
    <submittedName>
        <fullName evidence="1">Uncharacterized protein</fullName>
    </submittedName>
</protein>
<dbReference type="AlphaFoldDB" id="A0A0F9ATA6"/>
<dbReference type="EMBL" id="LAZR01044360">
    <property type="protein sequence ID" value="KKL04857.1"/>
    <property type="molecule type" value="Genomic_DNA"/>
</dbReference>
<organism evidence="1">
    <name type="scientific">marine sediment metagenome</name>
    <dbReference type="NCBI Taxonomy" id="412755"/>
    <lineage>
        <taxon>unclassified sequences</taxon>
        <taxon>metagenomes</taxon>
        <taxon>ecological metagenomes</taxon>
    </lineage>
</organism>
<proteinExistence type="predicted"/>
<reference evidence="1" key="1">
    <citation type="journal article" date="2015" name="Nature">
        <title>Complex archaea that bridge the gap between prokaryotes and eukaryotes.</title>
        <authorList>
            <person name="Spang A."/>
            <person name="Saw J.H."/>
            <person name="Jorgensen S.L."/>
            <person name="Zaremba-Niedzwiedzka K."/>
            <person name="Martijn J."/>
            <person name="Lind A.E."/>
            <person name="van Eijk R."/>
            <person name="Schleper C."/>
            <person name="Guy L."/>
            <person name="Ettema T.J."/>
        </authorList>
    </citation>
    <scope>NUCLEOTIDE SEQUENCE</scope>
</reference>
<accession>A0A0F9ATA6</accession>
<name>A0A0F9ATA6_9ZZZZ</name>
<sequence>MAFANTDSITATDVNNMLRGLSINNADSAHTGDTAETDLSSFAMTGGTMGATGRIIVEAAGTVTGAAGSKTIQLFFGASGIWTTGVLAGTNDWLVRATISNTATNAQRITVEASKHDGNTYNAVEYTAAAIDTTASVDITCKVTLANSG</sequence>